<keyword evidence="5" id="KW-0119">Carbohydrate metabolism</keyword>
<dbReference type="EMBL" id="CP042435">
    <property type="protein sequence ID" value="QEC68881.1"/>
    <property type="molecule type" value="Genomic_DNA"/>
</dbReference>
<dbReference type="GO" id="GO:0016787">
    <property type="term" value="F:hydrolase activity"/>
    <property type="evidence" value="ECO:0007669"/>
    <property type="project" value="UniProtKB-KW"/>
</dbReference>
<evidence type="ECO:0000256" key="3">
    <source>
        <dbReference type="ARBA" id="ARBA00022801"/>
    </source>
</evidence>
<dbReference type="PANTHER" id="PTHR31609">
    <property type="entry name" value="YDJC DEACETYLASE FAMILY MEMBER"/>
    <property type="match status" value="1"/>
</dbReference>
<dbReference type="OrthoDB" id="9774177at2"/>
<dbReference type="GO" id="GO:0019213">
    <property type="term" value="F:deacetylase activity"/>
    <property type="evidence" value="ECO:0007669"/>
    <property type="project" value="TreeGrafter"/>
</dbReference>
<organism evidence="7 8">
    <name type="scientific">Panacibacter ginsenosidivorans</name>
    <dbReference type="NCBI Taxonomy" id="1813871"/>
    <lineage>
        <taxon>Bacteria</taxon>
        <taxon>Pseudomonadati</taxon>
        <taxon>Bacteroidota</taxon>
        <taxon>Chitinophagia</taxon>
        <taxon>Chitinophagales</taxon>
        <taxon>Chitinophagaceae</taxon>
        <taxon>Panacibacter</taxon>
    </lineage>
</organism>
<dbReference type="GO" id="GO:0046872">
    <property type="term" value="F:metal ion binding"/>
    <property type="evidence" value="ECO:0007669"/>
    <property type="project" value="UniProtKB-KW"/>
</dbReference>
<feature type="signal peptide" evidence="6">
    <location>
        <begin position="1"/>
        <end position="18"/>
    </location>
</feature>
<dbReference type="InterPro" id="IPR006879">
    <property type="entry name" value="YdjC-like"/>
</dbReference>
<feature type="chain" id="PRO_5023004265" evidence="6">
    <location>
        <begin position="19"/>
        <end position="334"/>
    </location>
</feature>
<keyword evidence="3" id="KW-0378">Hydrolase</keyword>
<accession>A0A5B8VD42</accession>
<dbReference type="InterPro" id="IPR011330">
    <property type="entry name" value="Glyco_hydro/deAcase_b/a-brl"/>
</dbReference>
<dbReference type="CDD" id="cd10802">
    <property type="entry name" value="YdjC_TTHB029_like"/>
    <property type="match status" value="1"/>
</dbReference>
<comment type="cofactor">
    <cofactor evidence="1">
        <name>Mg(2+)</name>
        <dbReference type="ChEBI" id="CHEBI:18420"/>
    </cofactor>
</comment>
<dbReference type="AlphaFoldDB" id="A0A5B8VD42"/>
<proteinExistence type="predicted"/>
<keyword evidence="6" id="KW-0732">Signal</keyword>
<dbReference type="Proteomes" id="UP000321533">
    <property type="component" value="Chromosome"/>
</dbReference>
<evidence type="ECO:0000313" key="7">
    <source>
        <dbReference type="EMBL" id="QEC68881.1"/>
    </source>
</evidence>
<gene>
    <name evidence="7" type="ORF">FRZ67_16780</name>
</gene>
<protein>
    <submittedName>
        <fullName evidence="7">ChbG/HpnK family deacetylase</fullName>
    </submittedName>
</protein>
<dbReference type="KEGG" id="pgin:FRZ67_16780"/>
<keyword evidence="2" id="KW-0479">Metal-binding</keyword>
<dbReference type="GO" id="GO:0005975">
    <property type="term" value="P:carbohydrate metabolic process"/>
    <property type="evidence" value="ECO:0007669"/>
    <property type="project" value="InterPro"/>
</dbReference>
<keyword evidence="8" id="KW-1185">Reference proteome</keyword>
<dbReference type="RefSeq" id="WP_147191359.1">
    <property type="nucleotide sequence ID" value="NZ_CP042435.1"/>
</dbReference>
<evidence type="ECO:0000256" key="5">
    <source>
        <dbReference type="ARBA" id="ARBA00023277"/>
    </source>
</evidence>
<keyword evidence="4" id="KW-0460">Magnesium</keyword>
<name>A0A5B8VD42_9BACT</name>
<evidence type="ECO:0000256" key="4">
    <source>
        <dbReference type="ARBA" id="ARBA00022842"/>
    </source>
</evidence>
<evidence type="ECO:0000313" key="8">
    <source>
        <dbReference type="Proteomes" id="UP000321533"/>
    </source>
</evidence>
<dbReference type="Pfam" id="PF04794">
    <property type="entry name" value="YdjC"/>
    <property type="match status" value="1"/>
</dbReference>
<dbReference type="PANTHER" id="PTHR31609:SF1">
    <property type="entry name" value="CARBOHYDRATE DEACETYLASE"/>
    <property type="match status" value="1"/>
</dbReference>
<evidence type="ECO:0000256" key="6">
    <source>
        <dbReference type="SAM" id="SignalP"/>
    </source>
</evidence>
<evidence type="ECO:0000256" key="1">
    <source>
        <dbReference type="ARBA" id="ARBA00001946"/>
    </source>
</evidence>
<evidence type="ECO:0000256" key="2">
    <source>
        <dbReference type="ARBA" id="ARBA00022723"/>
    </source>
</evidence>
<sequence>MKQLLLLSLFFWSSYLHAQTLDTSYAEKLGYPKGAKVVILHVDDVGMSYDSNLGAIDAMTKGVATSCSVMMPCPWVPAYIHYWKEHPTTDAGLHLTLTSEWKEYRWGPLMGKPAVPGLVDNEGDMWPSVEDVVKHATPDEVYAEIKAQLERAKTMGFTPTHLDSHMGTLFGSVGFMQVYVKLGIENHIPVMMPAGHATLIEAQMKFPDAYMNQIRSVGKTLWTSGLPVLDDLYNETYSWPVPDEVKNDDKKLQAWKTAKYIDMLKQLKPGLTMVIMHCTAPTEVFQHISDSGPVRKGDLLVMEDPKFKKALENQHIILTTWREVMERRSKAPNP</sequence>
<dbReference type="Gene3D" id="3.20.20.370">
    <property type="entry name" value="Glycoside hydrolase/deacetylase"/>
    <property type="match status" value="1"/>
</dbReference>
<dbReference type="SUPFAM" id="SSF88713">
    <property type="entry name" value="Glycoside hydrolase/deacetylase"/>
    <property type="match status" value="1"/>
</dbReference>
<reference evidence="7 8" key="1">
    <citation type="journal article" date="2016" name="Int. J. Syst. Evol. Microbiol.">
        <title>Panacibacter ginsenosidivorans gen. nov., sp. nov., with ginsenoside converting activity isolated from soil of a ginseng field.</title>
        <authorList>
            <person name="Siddiqi M.Z."/>
            <person name="Muhammad Shafi S."/>
            <person name="Choi K.D."/>
            <person name="Im W.T."/>
        </authorList>
    </citation>
    <scope>NUCLEOTIDE SEQUENCE [LARGE SCALE GENOMIC DNA]</scope>
    <source>
        <strain evidence="7 8">Gsoil1550</strain>
    </source>
</reference>